<dbReference type="PROSITE" id="PS51257">
    <property type="entry name" value="PROKAR_LIPOPROTEIN"/>
    <property type="match status" value="1"/>
</dbReference>
<proteinExistence type="predicted"/>
<gene>
    <name evidence="1" type="ORF">Q8791_20000</name>
</gene>
<organism evidence="1 2">
    <name type="scientific">Nocardiopsis codii</name>
    <dbReference type="NCBI Taxonomy" id="3065942"/>
    <lineage>
        <taxon>Bacteria</taxon>
        <taxon>Bacillati</taxon>
        <taxon>Actinomycetota</taxon>
        <taxon>Actinomycetes</taxon>
        <taxon>Streptosporangiales</taxon>
        <taxon>Nocardiopsidaceae</taxon>
        <taxon>Nocardiopsis</taxon>
    </lineage>
</organism>
<accession>A0ABU7KB96</accession>
<evidence type="ECO:0000313" key="1">
    <source>
        <dbReference type="EMBL" id="MEE2039508.1"/>
    </source>
</evidence>
<evidence type="ECO:0008006" key="3">
    <source>
        <dbReference type="Google" id="ProtNLM"/>
    </source>
</evidence>
<comment type="caution">
    <text evidence="1">The sequence shown here is derived from an EMBL/GenBank/DDBJ whole genome shotgun (WGS) entry which is preliminary data.</text>
</comment>
<protein>
    <recommendedName>
        <fullName evidence="3">Lipoprotein</fullName>
    </recommendedName>
</protein>
<dbReference type="EMBL" id="JAUZMY010000020">
    <property type="protein sequence ID" value="MEE2039508.1"/>
    <property type="molecule type" value="Genomic_DNA"/>
</dbReference>
<evidence type="ECO:0000313" key="2">
    <source>
        <dbReference type="Proteomes" id="UP001356095"/>
    </source>
</evidence>
<reference evidence="1 2" key="1">
    <citation type="submission" date="2023-08" db="EMBL/GenBank/DDBJ databases">
        <authorList>
            <person name="Girao M."/>
            <person name="Carvalho M.F."/>
        </authorList>
    </citation>
    <scope>NUCLEOTIDE SEQUENCE [LARGE SCALE GENOMIC DNA]</scope>
    <source>
        <strain evidence="1 2">CT-R113</strain>
    </source>
</reference>
<name>A0ABU7KB96_9ACTN</name>
<sequence length="151" mass="16103">MRTRKIVQNSFVTAGAGVFLLALTGCSGGPSGTFYGSYVCDAGVRLCNAEDELARLIIDGENVTFDLFECDGPDEDYASMGVLTEDRSIVAWTTDVHYEGTKAITANDGGDVLTMDDTTYLAEGSAPANALVDVYTEDCVDRDSDWSSPLS</sequence>
<dbReference type="RefSeq" id="WP_330093280.1">
    <property type="nucleotide sequence ID" value="NZ_JAUZMY010000020.1"/>
</dbReference>
<keyword evidence="2" id="KW-1185">Reference proteome</keyword>
<dbReference type="Proteomes" id="UP001356095">
    <property type="component" value="Unassembled WGS sequence"/>
</dbReference>